<keyword evidence="8" id="KW-1185">Reference proteome</keyword>
<dbReference type="PANTHER" id="PTHR34773">
    <property type="entry name" value="FLAGELLAR SECRETION CHAPERONE FLIS"/>
    <property type="match status" value="1"/>
</dbReference>
<dbReference type="Gene3D" id="1.20.120.340">
    <property type="entry name" value="Flagellar protein FliS"/>
    <property type="match status" value="1"/>
</dbReference>
<reference evidence="7 8" key="1">
    <citation type="submission" date="2015-04" db="EMBL/GenBank/DDBJ databases">
        <title>Draft genome sequence of bacteremic isolate Catabacter hongkongensis type strain HKU16T.</title>
        <authorList>
            <person name="Lau S.K."/>
            <person name="Teng J.L."/>
            <person name="Huang Y."/>
            <person name="Curreem S.O."/>
            <person name="Tsui S.K."/>
            <person name="Woo P.C."/>
        </authorList>
    </citation>
    <scope>NUCLEOTIDE SEQUENCE [LARGE SCALE GENOMIC DNA]</scope>
    <source>
        <strain evidence="7 8">HKU16</strain>
    </source>
</reference>
<keyword evidence="3 6" id="KW-0963">Cytoplasm</keyword>
<keyword evidence="5" id="KW-0143">Chaperone</keyword>
<keyword evidence="7" id="KW-0966">Cell projection</keyword>
<accession>A0A0M2NHS6</accession>
<keyword evidence="7" id="KW-0969">Cilium</keyword>
<dbReference type="STRING" id="270498.CHK_1967"/>
<evidence type="ECO:0000256" key="4">
    <source>
        <dbReference type="ARBA" id="ARBA00022795"/>
    </source>
</evidence>
<proteinExistence type="inferred from homology"/>
<evidence type="ECO:0000256" key="3">
    <source>
        <dbReference type="ARBA" id="ARBA00022490"/>
    </source>
</evidence>
<dbReference type="NCBIfam" id="TIGR00208">
    <property type="entry name" value="fliS"/>
    <property type="match status" value="1"/>
</dbReference>
<dbReference type="Pfam" id="PF02561">
    <property type="entry name" value="FliS"/>
    <property type="match status" value="1"/>
</dbReference>
<dbReference type="AlphaFoldDB" id="A0A0M2NHS6"/>
<dbReference type="InterPro" id="IPR003713">
    <property type="entry name" value="FliS"/>
</dbReference>
<evidence type="ECO:0000256" key="2">
    <source>
        <dbReference type="ARBA" id="ARBA00008787"/>
    </source>
</evidence>
<organism evidence="7 8">
    <name type="scientific">Christensenella hongkongensis</name>
    <dbReference type="NCBI Taxonomy" id="270498"/>
    <lineage>
        <taxon>Bacteria</taxon>
        <taxon>Bacillati</taxon>
        <taxon>Bacillota</taxon>
        <taxon>Clostridia</taxon>
        <taxon>Christensenellales</taxon>
        <taxon>Christensenellaceae</taxon>
        <taxon>Christensenella</taxon>
    </lineage>
</organism>
<dbReference type="PANTHER" id="PTHR34773:SF1">
    <property type="entry name" value="FLAGELLAR SECRETION CHAPERONE FLIS"/>
    <property type="match status" value="1"/>
</dbReference>
<evidence type="ECO:0000256" key="6">
    <source>
        <dbReference type="PIRNR" id="PIRNR039090"/>
    </source>
</evidence>
<dbReference type="RefSeq" id="WP_052740492.1">
    <property type="nucleotide sequence ID" value="NZ_JAXDTA010000085.1"/>
</dbReference>
<comment type="caution">
    <text evidence="7">The sequence shown here is derived from an EMBL/GenBank/DDBJ whole genome shotgun (WGS) entry which is preliminary data.</text>
</comment>
<evidence type="ECO:0000313" key="8">
    <source>
        <dbReference type="Proteomes" id="UP000034076"/>
    </source>
</evidence>
<keyword evidence="7" id="KW-0282">Flagellum</keyword>
<dbReference type="GO" id="GO:0044780">
    <property type="term" value="P:bacterial-type flagellum assembly"/>
    <property type="evidence" value="ECO:0007669"/>
    <property type="project" value="InterPro"/>
</dbReference>
<evidence type="ECO:0000256" key="5">
    <source>
        <dbReference type="ARBA" id="ARBA00023186"/>
    </source>
</evidence>
<dbReference type="SUPFAM" id="SSF101116">
    <property type="entry name" value="Flagellar export chaperone FliS"/>
    <property type="match status" value="1"/>
</dbReference>
<sequence>MYATANLQNRYKQESVTTASPIDLVIMLYEGCIKQLKLAKILQENNEPGKILECFEKAENIILELVRSLDLRFDVSKDLLELYQFMIDEIVQAGLTRDMERIDPVIGMLTSLCEAWGEAKGSVDGDVFSESGAE</sequence>
<dbReference type="OrthoDB" id="1524959at2"/>
<protein>
    <recommendedName>
        <fullName evidence="6">Flagellar secretion chaperone FliS</fullName>
    </recommendedName>
</protein>
<name>A0A0M2NHS6_9FIRM</name>
<dbReference type="Proteomes" id="UP000034076">
    <property type="component" value="Unassembled WGS sequence"/>
</dbReference>
<dbReference type="PIRSF" id="PIRSF039090">
    <property type="entry name" value="Flis"/>
    <property type="match status" value="1"/>
</dbReference>
<evidence type="ECO:0000256" key="1">
    <source>
        <dbReference type="ARBA" id="ARBA00004514"/>
    </source>
</evidence>
<dbReference type="EMBL" id="LAYJ01000105">
    <property type="protein sequence ID" value="KKI50501.1"/>
    <property type="molecule type" value="Genomic_DNA"/>
</dbReference>
<evidence type="ECO:0000313" key="7">
    <source>
        <dbReference type="EMBL" id="KKI50501.1"/>
    </source>
</evidence>
<gene>
    <name evidence="7" type="ORF">CHK_1967</name>
</gene>
<comment type="similarity">
    <text evidence="2 6">Belongs to the FliS family.</text>
</comment>
<dbReference type="GO" id="GO:0071973">
    <property type="term" value="P:bacterial-type flagellum-dependent cell motility"/>
    <property type="evidence" value="ECO:0007669"/>
    <property type="project" value="TreeGrafter"/>
</dbReference>
<comment type="subcellular location">
    <subcellularLocation>
        <location evidence="1 6">Cytoplasm</location>
        <location evidence="1 6">Cytosol</location>
    </subcellularLocation>
</comment>
<dbReference type="GO" id="GO:0005829">
    <property type="term" value="C:cytosol"/>
    <property type="evidence" value="ECO:0007669"/>
    <property type="project" value="UniProtKB-SubCell"/>
</dbReference>
<dbReference type="InterPro" id="IPR036584">
    <property type="entry name" value="FliS_sf"/>
</dbReference>
<keyword evidence="4 6" id="KW-1005">Bacterial flagellum biogenesis</keyword>
<dbReference type="CDD" id="cd16098">
    <property type="entry name" value="FliS"/>
    <property type="match status" value="1"/>
</dbReference>